<evidence type="ECO:0000256" key="2">
    <source>
        <dbReference type="ARBA" id="ARBA00001933"/>
    </source>
</evidence>
<dbReference type="EMBL" id="FUHU01000004">
    <property type="protein sequence ID" value="SJM47409.1"/>
    <property type="molecule type" value="Genomic_DNA"/>
</dbReference>
<evidence type="ECO:0000256" key="4">
    <source>
        <dbReference type="ARBA" id="ARBA00004958"/>
    </source>
</evidence>
<evidence type="ECO:0000259" key="15">
    <source>
        <dbReference type="PROSITE" id="PS51671"/>
    </source>
</evidence>
<dbReference type="InterPro" id="IPR036052">
    <property type="entry name" value="TrpB-like_PALP_sf"/>
</dbReference>
<evidence type="ECO:0000256" key="6">
    <source>
        <dbReference type="ARBA" id="ARBA00011447"/>
    </source>
</evidence>
<accession>A0A1R4EV07</accession>
<evidence type="ECO:0000256" key="7">
    <source>
        <dbReference type="ARBA" id="ARBA00012096"/>
    </source>
</evidence>
<dbReference type="GO" id="GO:0009097">
    <property type="term" value="P:isoleucine biosynthetic process"/>
    <property type="evidence" value="ECO:0007669"/>
    <property type="project" value="UniProtKB-UniPathway"/>
</dbReference>
<keyword evidence="11" id="KW-0663">Pyridoxal phosphate</keyword>
<protein>
    <recommendedName>
        <fullName evidence="8">L-threonine dehydratase catabolic TdcB</fullName>
        <ecNumber evidence="7">4.3.1.19</ecNumber>
    </recommendedName>
    <alternativeName>
        <fullName evidence="14">Threonine deaminase</fullName>
    </alternativeName>
</protein>
<evidence type="ECO:0000313" key="17">
    <source>
        <dbReference type="Proteomes" id="UP000195787"/>
    </source>
</evidence>
<reference evidence="16 17" key="1">
    <citation type="submission" date="2017-02" db="EMBL/GenBank/DDBJ databases">
        <authorList>
            <person name="Peterson S.W."/>
        </authorList>
    </citation>
    <scope>NUCLEOTIDE SEQUENCE [LARGE SCALE GENOMIC DNA]</scope>
    <source>
        <strain evidence="16 17">LMG 22410</strain>
    </source>
</reference>
<evidence type="ECO:0000313" key="16">
    <source>
        <dbReference type="EMBL" id="SJM47409.1"/>
    </source>
</evidence>
<dbReference type="SUPFAM" id="SSF55021">
    <property type="entry name" value="ACT-like"/>
    <property type="match status" value="1"/>
</dbReference>
<dbReference type="GO" id="GO:0006567">
    <property type="term" value="P:L-threonine catabolic process"/>
    <property type="evidence" value="ECO:0007669"/>
    <property type="project" value="InterPro"/>
</dbReference>
<dbReference type="PROSITE" id="PS00165">
    <property type="entry name" value="DEHYDRATASE_SER_THR"/>
    <property type="match status" value="1"/>
</dbReference>
<keyword evidence="10" id="KW-0028">Amino-acid biosynthesis</keyword>
<gene>
    <name evidence="16" type="ORF">CZ674_01020</name>
</gene>
<evidence type="ECO:0000256" key="11">
    <source>
        <dbReference type="ARBA" id="ARBA00022898"/>
    </source>
</evidence>
<evidence type="ECO:0000256" key="3">
    <source>
        <dbReference type="ARBA" id="ARBA00004810"/>
    </source>
</evidence>
<dbReference type="InterPro" id="IPR050147">
    <property type="entry name" value="Ser/Thr_Dehydratase"/>
</dbReference>
<dbReference type="UniPathway" id="UPA00047">
    <property type="reaction ID" value="UER00054"/>
</dbReference>
<feature type="domain" description="ACT" evidence="15">
    <location>
        <begin position="335"/>
        <end position="413"/>
    </location>
</feature>
<name>A0A1R4EV07_9MICO</name>
<dbReference type="Gene3D" id="3.40.50.1100">
    <property type="match status" value="2"/>
</dbReference>
<evidence type="ECO:0000256" key="14">
    <source>
        <dbReference type="ARBA" id="ARBA00031427"/>
    </source>
</evidence>
<comment type="similarity">
    <text evidence="5">Belongs to the serine/threonine dehydratase family.</text>
</comment>
<dbReference type="InterPro" id="IPR002912">
    <property type="entry name" value="ACT_dom"/>
</dbReference>
<keyword evidence="17" id="KW-1185">Reference proteome</keyword>
<dbReference type="InterPro" id="IPR045865">
    <property type="entry name" value="ACT-like_dom_sf"/>
</dbReference>
<dbReference type="InterPro" id="IPR000634">
    <property type="entry name" value="Ser/Thr_deHydtase_PyrdxlP-BS"/>
</dbReference>
<organism evidence="16 17">
    <name type="scientific">Agrococcus casei LMG 22410</name>
    <dbReference type="NCBI Taxonomy" id="1255656"/>
    <lineage>
        <taxon>Bacteria</taxon>
        <taxon>Bacillati</taxon>
        <taxon>Actinomycetota</taxon>
        <taxon>Actinomycetes</taxon>
        <taxon>Micrococcales</taxon>
        <taxon>Microbacteriaceae</taxon>
        <taxon>Agrococcus</taxon>
    </lineage>
</organism>
<keyword evidence="10" id="KW-0100">Branched-chain amino acid biosynthesis</keyword>
<comment type="catalytic activity">
    <reaction evidence="1">
        <text>L-threonine = 2-oxobutanoate + NH4(+)</text>
        <dbReference type="Rhea" id="RHEA:22108"/>
        <dbReference type="ChEBI" id="CHEBI:16763"/>
        <dbReference type="ChEBI" id="CHEBI:28938"/>
        <dbReference type="ChEBI" id="CHEBI:57926"/>
        <dbReference type="EC" id="4.3.1.19"/>
    </reaction>
</comment>
<evidence type="ECO:0000256" key="8">
    <source>
        <dbReference type="ARBA" id="ARBA00022248"/>
    </source>
</evidence>
<evidence type="ECO:0000256" key="9">
    <source>
        <dbReference type="ARBA" id="ARBA00022533"/>
    </source>
</evidence>
<dbReference type="FunFam" id="3.40.50.1100:FF:000005">
    <property type="entry name" value="Threonine dehydratase catabolic"/>
    <property type="match status" value="1"/>
</dbReference>
<dbReference type="EC" id="4.3.1.19" evidence="7"/>
<proteinExistence type="inferred from homology"/>
<dbReference type="CDD" id="cd04886">
    <property type="entry name" value="ACT_ThrD-II-like"/>
    <property type="match status" value="1"/>
</dbReference>
<dbReference type="SUPFAM" id="SSF53686">
    <property type="entry name" value="Tryptophan synthase beta subunit-like PLP-dependent enzymes"/>
    <property type="match status" value="1"/>
</dbReference>
<comment type="pathway">
    <text evidence="3">Amino-acid biosynthesis; L-isoleucine biosynthesis; 2-oxobutanoate from L-threonine: step 1/1.</text>
</comment>
<dbReference type="GO" id="GO:0006565">
    <property type="term" value="P:L-serine catabolic process"/>
    <property type="evidence" value="ECO:0007669"/>
    <property type="project" value="TreeGrafter"/>
</dbReference>
<dbReference type="GO" id="GO:0003941">
    <property type="term" value="F:L-serine ammonia-lyase activity"/>
    <property type="evidence" value="ECO:0007669"/>
    <property type="project" value="TreeGrafter"/>
</dbReference>
<sequence>MNAMNKPTLEDIIAARERISGVVQTTPMELSRFLSGKLGDTVHLKCENLQRTGAYKLRGAHNLLAQLSDEARAKGVVAASAGNHAQGVAYAATALGVKSTIFMPRGAALPKLQATRDYGADIRLRGSVFQETLAAAVDFVEETGATFVPPYDHPHIIAGQGTVGLEILEQQPDVDTVVVPIGGGGLISGVAIAVKERAKQLGRTIRVIGVQASGASAFAPSLDQGEPVTIETKPTIADGIAVSRPGDLTFEIVRESVDEIVSVSDDDIARALIVLLERAKQVVEPAGAAGVAGILSGQIRGTGNTVVMLSGGNIDLMFLERVISRGLTASQRYLTMRLALPDRPGQLAIISQIVSDEGANVVEVLHTQHDEWTGILDVTLDLSVTTRGAEHSQQVLEALRRAGYKPQIKLAGR</sequence>
<keyword evidence="12 16" id="KW-0456">Lyase</keyword>
<dbReference type="FunFam" id="3.40.50.1100:FF:000007">
    <property type="entry name" value="L-threonine dehydratase catabolic TdcB"/>
    <property type="match status" value="1"/>
</dbReference>
<evidence type="ECO:0000256" key="10">
    <source>
        <dbReference type="ARBA" id="ARBA00022624"/>
    </source>
</evidence>
<dbReference type="Proteomes" id="UP000195787">
    <property type="component" value="Unassembled WGS sequence"/>
</dbReference>
<comment type="subunit">
    <text evidence="6">In the native structure, TdcB is in a dimeric form, whereas in the TdcB-AMP complex, it exists in a tetrameric form (dimer of dimers).</text>
</comment>
<dbReference type="AlphaFoldDB" id="A0A1R4EV07"/>
<evidence type="ECO:0000256" key="13">
    <source>
        <dbReference type="ARBA" id="ARBA00025527"/>
    </source>
</evidence>
<dbReference type="Pfam" id="PF00291">
    <property type="entry name" value="PALP"/>
    <property type="match status" value="1"/>
</dbReference>
<dbReference type="Gene3D" id="3.30.70.260">
    <property type="match status" value="1"/>
</dbReference>
<keyword evidence="9" id="KW-0021">Allosteric enzyme</keyword>
<comment type="pathway">
    <text evidence="4">Amino-acid degradation; L-threonine degradation via propanoate pathway; propanoate from L-threonine: step 1/4.</text>
</comment>
<dbReference type="NCBIfam" id="TIGR01127">
    <property type="entry name" value="ilvA_1Cterm"/>
    <property type="match status" value="1"/>
</dbReference>
<evidence type="ECO:0000256" key="12">
    <source>
        <dbReference type="ARBA" id="ARBA00023239"/>
    </source>
</evidence>
<evidence type="ECO:0000256" key="1">
    <source>
        <dbReference type="ARBA" id="ARBA00001274"/>
    </source>
</evidence>
<dbReference type="CDD" id="cd01562">
    <property type="entry name" value="Thr-dehyd"/>
    <property type="match status" value="1"/>
</dbReference>
<dbReference type="PANTHER" id="PTHR48078">
    <property type="entry name" value="THREONINE DEHYDRATASE, MITOCHONDRIAL-RELATED"/>
    <property type="match status" value="1"/>
</dbReference>
<dbReference type="GO" id="GO:0004794">
    <property type="term" value="F:threonine deaminase activity"/>
    <property type="evidence" value="ECO:0007669"/>
    <property type="project" value="UniProtKB-EC"/>
</dbReference>
<dbReference type="InterPro" id="IPR044561">
    <property type="entry name" value="ACT_ThrD-II-like"/>
</dbReference>
<dbReference type="PANTHER" id="PTHR48078:SF6">
    <property type="entry name" value="L-THREONINE DEHYDRATASE CATABOLIC TDCB"/>
    <property type="match status" value="1"/>
</dbReference>
<dbReference type="GO" id="GO:0030170">
    <property type="term" value="F:pyridoxal phosphate binding"/>
    <property type="evidence" value="ECO:0007669"/>
    <property type="project" value="InterPro"/>
</dbReference>
<dbReference type="PROSITE" id="PS51671">
    <property type="entry name" value="ACT"/>
    <property type="match status" value="1"/>
</dbReference>
<dbReference type="InterPro" id="IPR001926">
    <property type="entry name" value="TrpB-like_PALP"/>
</dbReference>
<evidence type="ECO:0000256" key="5">
    <source>
        <dbReference type="ARBA" id="ARBA00010869"/>
    </source>
</evidence>
<comment type="cofactor">
    <cofactor evidence="2">
        <name>pyridoxal 5'-phosphate</name>
        <dbReference type="ChEBI" id="CHEBI:597326"/>
    </cofactor>
</comment>
<comment type="function">
    <text evidence="13">Catalyzes the anaerobic formation of alpha-ketobutyrate and ammonia from threonine in a two-step reaction. The first step involved a dehydration of threonine and a production of enamine intermediates (aminocrotonate), which tautomerizes to its imine form (iminobutyrate). Both intermediates are unstable and short-lived. The second step is the nonenzymatic hydrolysis of the enamine/imine intermediates to form 2-ketobutyrate and free ammonia. In the low water environment of the cell, the second step is accelerated by RidA.</text>
</comment>
<dbReference type="InterPro" id="IPR005789">
    <property type="entry name" value="Thr_deHydtase_catblc"/>
</dbReference>
<keyword evidence="10" id="KW-0412">Isoleucine biosynthesis</keyword>